<dbReference type="InterPro" id="IPR050281">
    <property type="entry name" value="Flavin_monoamine_oxidase"/>
</dbReference>
<dbReference type="PRINTS" id="PR00419">
    <property type="entry name" value="ADXRDTASE"/>
</dbReference>
<gene>
    <name evidence="2" type="ORF">ABVK25_005887</name>
</gene>
<dbReference type="PANTHER" id="PTHR10742:SF414">
    <property type="entry name" value="CONTAINING AMINE OXIDASE, PUTATIVE (AFU_ORTHOLOGUE AFUA_3G12150)-RELATED"/>
    <property type="match status" value="1"/>
</dbReference>
<evidence type="ECO:0000259" key="1">
    <source>
        <dbReference type="Pfam" id="PF01593"/>
    </source>
</evidence>
<dbReference type="EMBL" id="JBHFEH010000018">
    <property type="protein sequence ID" value="KAL2053958.1"/>
    <property type="molecule type" value="Genomic_DNA"/>
</dbReference>
<dbReference type="InterPro" id="IPR036188">
    <property type="entry name" value="FAD/NAD-bd_sf"/>
</dbReference>
<sequence>MSSSWDSATADSTYKIIKPAQFQVTAIFTRAKAVSKDRCSNSHPTKAANIISHDDTEPAVVLSPFKSSTSGLFCMAETAAGRHPTLVSEFELSTNSQTGIRFERYRTESRRLQPGVSYIKGQLIPNSHKSLLLLSGMNCVAKTMVQRILPRGKVPHVCIVGAGVSGLRCAQVLSEKGLKVTILEGRDRIGGRLYQSNLMGHTIDLGPNWIHGTVRNPILELANELKQTTLSPPEDAARSVYDEFGDIVETETAIKHSELVWGIIADAFKYSNEHHNSIPPEKSLLDFFESEVKDKGLDEASSKLVFQMAHIWGDIVGEPIEKQSLRFFWLEECIEGENLFLASTYKDVLNAIAKAALARSELHLSTKVTSIRSILEHTSERALVVTTASDTNLVFDEVIMTAPLGWLKHNMSCFTPAIPLPIIKAIENISYGRLEKVYLSFPTAFWLAQNPAETSFFTQFLSPTYTNQNPEHWSIECVSLASLPEHCAHATLLFYVNGPCAQHVTSLVKGLEPTSKEYFSHLNDFFAPYYSHLPNYDPFSSDCKPAGILGTDWQNDEFAGWGSYTTFQTSQSDEIQLDKDIEALREGCPDMGLWFAGEHTAPFVALGTVTGAYWSGEAVAGRILEAYGIGGKEKEMEDQNGSFKD</sequence>
<dbReference type="SUPFAM" id="SSF54373">
    <property type="entry name" value="FAD-linked reductases, C-terminal domain"/>
    <property type="match status" value="1"/>
</dbReference>
<dbReference type="Gene3D" id="3.50.50.60">
    <property type="entry name" value="FAD/NAD(P)-binding domain"/>
    <property type="match status" value="1"/>
</dbReference>
<reference evidence="2 3" key="1">
    <citation type="submission" date="2024-09" db="EMBL/GenBank/DDBJ databases">
        <title>Rethinking Asexuality: The Enigmatic Case of Functional Sexual Genes in Lepraria (Stereocaulaceae).</title>
        <authorList>
            <person name="Doellman M."/>
            <person name="Sun Y."/>
            <person name="Barcenas-Pena A."/>
            <person name="Lumbsch H.T."/>
            <person name="Grewe F."/>
        </authorList>
    </citation>
    <scope>NUCLEOTIDE SEQUENCE [LARGE SCALE GENOMIC DNA]</scope>
    <source>
        <strain evidence="2 3">Grewe 0041</strain>
    </source>
</reference>
<dbReference type="Proteomes" id="UP001590951">
    <property type="component" value="Unassembled WGS sequence"/>
</dbReference>
<dbReference type="Pfam" id="PF01593">
    <property type="entry name" value="Amino_oxidase"/>
    <property type="match status" value="1"/>
</dbReference>
<evidence type="ECO:0000313" key="2">
    <source>
        <dbReference type="EMBL" id="KAL2053958.1"/>
    </source>
</evidence>
<dbReference type="Gene3D" id="3.90.660.10">
    <property type="match status" value="1"/>
</dbReference>
<dbReference type="InterPro" id="IPR002937">
    <property type="entry name" value="Amino_oxidase"/>
</dbReference>
<evidence type="ECO:0000313" key="3">
    <source>
        <dbReference type="Proteomes" id="UP001590951"/>
    </source>
</evidence>
<name>A0ABR4B952_9LECA</name>
<protein>
    <recommendedName>
        <fullName evidence="1">Amine oxidase domain-containing protein</fullName>
    </recommendedName>
</protein>
<accession>A0ABR4B952</accession>
<keyword evidence="3" id="KW-1185">Reference proteome</keyword>
<feature type="domain" description="Amine oxidase" evidence="1">
    <location>
        <begin position="164"/>
        <end position="624"/>
    </location>
</feature>
<comment type="caution">
    <text evidence="2">The sequence shown here is derived from an EMBL/GenBank/DDBJ whole genome shotgun (WGS) entry which is preliminary data.</text>
</comment>
<dbReference type="SUPFAM" id="SSF51905">
    <property type="entry name" value="FAD/NAD(P)-binding domain"/>
    <property type="match status" value="1"/>
</dbReference>
<organism evidence="2 3">
    <name type="scientific">Lepraria finkii</name>
    <dbReference type="NCBI Taxonomy" id="1340010"/>
    <lineage>
        <taxon>Eukaryota</taxon>
        <taxon>Fungi</taxon>
        <taxon>Dikarya</taxon>
        <taxon>Ascomycota</taxon>
        <taxon>Pezizomycotina</taxon>
        <taxon>Lecanoromycetes</taxon>
        <taxon>OSLEUM clade</taxon>
        <taxon>Lecanoromycetidae</taxon>
        <taxon>Lecanorales</taxon>
        <taxon>Lecanorineae</taxon>
        <taxon>Stereocaulaceae</taxon>
        <taxon>Lepraria</taxon>
    </lineage>
</organism>
<proteinExistence type="predicted"/>
<dbReference type="PANTHER" id="PTHR10742">
    <property type="entry name" value="FLAVIN MONOAMINE OXIDASE"/>
    <property type="match status" value="1"/>
</dbReference>